<evidence type="ECO:0000313" key="2">
    <source>
        <dbReference type="Proteomes" id="UP000095472"/>
    </source>
</evidence>
<proteinExistence type="predicted"/>
<name>A0ACD5GP07_9CYAN</name>
<sequence>MQLLKRTTLHCQEGSSDKVYEVDLCQTEGGYLVNFRYGRRGTTLKEGVKTTTPVPLAQAEKVFDKLVSEKTKKGYHDVSEPISAPETTPKVTFTSREQAILERLAGRGNPKCYLIAGNLAGGRVAHE</sequence>
<accession>A0ACD5GP07</accession>
<reference evidence="1 2" key="1">
    <citation type="journal article" date="2016" name="Genome Announc.">
        <title>Draft Genome Sequence of the Thermotolerant Cyanobacterium Desertifilum sp. IPPAS B-1220.</title>
        <authorList>
            <person name="Mironov K.S."/>
            <person name="Sinetova M.A."/>
            <person name="Bolatkhan K."/>
            <person name="Zayadan B.K."/>
            <person name="Ustinova V.V."/>
            <person name="Kupriyanova E.V."/>
            <person name="Skrypnik A.N."/>
            <person name="Gogoleva N.E."/>
            <person name="Gogolev Y.V."/>
            <person name="Los D.A."/>
        </authorList>
    </citation>
    <scope>NUCLEOTIDE SEQUENCE [LARGE SCALE GENOMIC DNA]</scope>
    <source>
        <strain evidence="1 2">IPPAS B-1220</strain>
    </source>
</reference>
<gene>
    <name evidence="1" type="ORF">BH720_023195</name>
</gene>
<evidence type="ECO:0000313" key="1">
    <source>
        <dbReference type="EMBL" id="XPM62560.1"/>
    </source>
</evidence>
<dbReference type="Proteomes" id="UP000095472">
    <property type="component" value="Chromosome"/>
</dbReference>
<dbReference type="EMBL" id="CP182909">
    <property type="protein sequence ID" value="XPM62560.1"/>
    <property type="molecule type" value="Genomic_DNA"/>
</dbReference>
<protein>
    <submittedName>
        <fullName evidence="1">WGR domain-containing protein</fullName>
    </submittedName>
</protein>
<organism evidence="1 2">
    <name type="scientific">Desertifilum tharense IPPAS B-1220</name>
    <dbReference type="NCBI Taxonomy" id="1781255"/>
    <lineage>
        <taxon>Bacteria</taxon>
        <taxon>Bacillati</taxon>
        <taxon>Cyanobacteriota</taxon>
        <taxon>Cyanophyceae</taxon>
        <taxon>Desertifilales</taxon>
        <taxon>Desertifilaceae</taxon>
        <taxon>Desertifilum</taxon>
    </lineage>
</organism>
<keyword evidence="2" id="KW-1185">Reference proteome</keyword>